<keyword evidence="3" id="KW-1185">Reference proteome</keyword>
<sequence>MKVLVVVALLVSLVACMPVSDEPSDTAVASAKTEETDMQTSEYYFNPYFGYGYGYGYPSYYGYGYPYYYPPVYHHHHSYPYSYWG</sequence>
<evidence type="ECO:0000313" key="2">
    <source>
        <dbReference type="EMBL" id="EFX69626.1"/>
    </source>
</evidence>
<dbReference type="Proteomes" id="UP000000305">
    <property type="component" value="Unassembled WGS sequence"/>
</dbReference>
<feature type="signal peptide" evidence="1">
    <location>
        <begin position="1"/>
        <end position="16"/>
    </location>
</feature>
<dbReference type="EMBL" id="GL732633">
    <property type="protein sequence ID" value="EFX69626.1"/>
    <property type="molecule type" value="Genomic_DNA"/>
</dbReference>
<keyword evidence="1" id="KW-0732">Signal</keyword>
<proteinExistence type="predicted"/>
<dbReference type="InParanoid" id="E9HF41"/>
<dbReference type="HOGENOM" id="CLU_2514922_0_0_1"/>
<dbReference type="KEGG" id="dpx:DAPPUDRAFT_328915"/>
<evidence type="ECO:0000256" key="1">
    <source>
        <dbReference type="SAM" id="SignalP"/>
    </source>
</evidence>
<reference evidence="2 3" key="1">
    <citation type="journal article" date="2011" name="Science">
        <title>The ecoresponsive genome of Daphnia pulex.</title>
        <authorList>
            <person name="Colbourne J.K."/>
            <person name="Pfrender M.E."/>
            <person name="Gilbert D."/>
            <person name="Thomas W.K."/>
            <person name="Tucker A."/>
            <person name="Oakley T.H."/>
            <person name="Tokishita S."/>
            <person name="Aerts A."/>
            <person name="Arnold G.J."/>
            <person name="Basu M.K."/>
            <person name="Bauer D.J."/>
            <person name="Caceres C.E."/>
            <person name="Carmel L."/>
            <person name="Casola C."/>
            <person name="Choi J.H."/>
            <person name="Detter J.C."/>
            <person name="Dong Q."/>
            <person name="Dusheyko S."/>
            <person name="Eads B.D."/>
            <person name="Frohlich T."/>
            <person name="Geiler-Samerotte K.A."/>
            <person name="Gerlach D."/>
            <person name="Hatcher P."/>
            <person name="Jogdeo S."/>
            <person name="Krijgsveld J."/>
            <person name="Kriventseva E.V."/>
            <person name="Kultz D."/>
            <person name="Laforsch C."/>
            <person name="Lindquist E."/>
            <person name="Lopez J."/>
            <person name="Manak J.R."/>
            <person name="Muller J."/>
            <person name="Pangilinan J."/>
            <person name="Patwardhan R.P."/>
            <person name="Pitluck S."/>
            <person name="Pritham E.J."/>
            <person name="Rechtsteiner A."/>
            <person name="Rho M."/>
            <person name="Rogozin I.B."/>
            <person name="Sakarya O."/>
            <person name="Salamov A."/>
            <person name="Schaack S."/>
            <person name="Shapiro H."/>
            <person name="Shiga Y."/>
            <person name="Skalitzky C."/>
            <person name="Smith Z."/>
            <person name="Souvorov A."/>
            <person name="Sung W."/>
            <person name="Tang Z."/>
            <person name="Tsuchiya D."/>
            <person name="Tu H."/>
            <person name="Vos H."/>
            <person name="Wang M."/>
            <person name="Wolf Y.I."/>
            <person name="Yamagata H."/>
            <person name="Yamada T."/>
            <person name="Ye Y."/>
            <person name="Shaw J.R."/>
            <person name="Andrews J."/>
            <person name="Crease T.J."/>
            <person name="Tang H."/>
            <person name="Lucas S.M."/>
            <person name="Robertson H.M."/>
            <person name="Bork P."/>
            <person name="Koonin E.V."/>
            <person name="Zdobnov E.M."/>
            <person name="Grigoriev I.V."/>
            <person name="Lynch M."/>
            <person name="Boore J.L."/>
        </authorList>
    </citation>
    <scope>NUCLEOTIDE SEQUENCE [LARGE SCALE GENOMIC DNA]</scope>
</reference>
<accession>E9HF41</accession>
<feature type="chain" id="PRO_5003241929" evidence="1">
    <location>
        <begin position="17"/>
        <end position="85"/>
    </location>
</feature>
<dbReference type="PROSITE" id="PS51257">
    <property type="entry name" value="PROKAR_LIPOPROTEIN"/>
    <property type="match status" value="1"/>
</dbReference>
<name>E9HF41_DAPPU</name>
<dbReference type="AlphaFoldDB" id="E9HF41"/>
<organism evidence="2 3">
    <name type="scientific">Daphnia pulex</name>
    <name type="common">Water flea</name>
    <dbReference type="NCBI Taxonomy" id="6669"/>
    <lineage>
        <taxon>Eukaryota</taxon>
        <taxon>Metazoa</taxon>
        <taxon>Ecdysozoa</taxon>
        <taxon>Arthropoda</taxon>
        <taxon>Crustacea</taxon>
        <taxon>Branchiopoda</taxon>
        <taxon>Diplostraca</taxon>
        <taxon>Cladocera</taxon>
        <taxon>Anomopoda</taxon>
        <taxon>Daphniidae</taxon>
        <taxon>Daphnia</taxon>
    </lineage>
</organism>
<protein>
    <submittedName>
        <fullName evidence="2">Uncharacterized protein</fullName>
    </submittedName>
</protein>
<gene>
    <name evidence="2" type="ORF">DAPPUDRAFT_328915</name>
</gene>
<evidence type="ECO:0000313" key="3">
    <source>
        <dbReference type="Proteomes" id="UP000000305"/>
    </source>
</evidence>